<dbReference type="PANTHER" id="PTHR31576">
    <property type="entry name" value="TATA BOX-BINDING PROTEIN-ASSOCIATED FACTOR RNA POLYMERASE I SUBUNIT B"/>
    <property type="match status" value="1"/>
</dbReference>
<keyword evidence="5" id="KW-0862">Zinc</keyword>
<keyword evidence="9" id="KW-0539">Nucleus</keyword>
<evidence type="ECO:0000256" key="7">
    <source>
        <dbReference type="ARBA" id="ARBA00023125"/>
    </source>
</evidence>
<feature type="compositionally biased region" description="Polar residues" evidence="10">
    <location>
        <begin position="140"/>
        <end position="164"/>
    </location>
</feature>
<comment type="subcellular location">
    <subcellularLocation>
        <location evidence="1">Nucleus</location>
        <location evidence="1">Nucleolus</location>
    </subcellularLocation>
</comment>
<evidence type="ECO:0000256" key="4">
    <source>
        <dbReference type="ARBA" id="ARBA00022771"/>
    </source>
</evidence>
<feature type="domain" description="RRN7-type" evidence="11">
    <location>
        <begin position="10"/>
        <end position="41"/>
    </location>
</feature>
<sequence>MEDRRELRRMPRGERCPECGSQKWYLQDGLRFCARGHQIEGFIQFDVGDEEDAGKMGAVARREKEKREVEKRQLTGQEGRSLFLEAVQLLLRKQVSFLIRSKGHREELETVVRDLWDLRIRGYTSNSTETNLANTELEMFSSQSTRTEEGTNVSWHSRSRTQNWDPERGTDWPMPRMTETIVLCYLGCLLLRIPTRLADLYAWVSNGSMPYLSAFQELPREIQERMPSSYANMMKLCSRSGLNGEDLYRTVIDTVLSYRLNYDMTFPELNYLPMAVQYAKHLCLPVEAIAVAIRLASVLDLMFYFPVSKAKLYFLDNPEVQLISLLVVATKMCFPLDPSQTSLLDPAGCCLPQFNWASWKTGFSSDGPKSGKETQEQVDFEHITPNQVTKLSDEKFDAYVAHLSESIGHGSYNEIVQFFPAETVAVSSPPQFSTPEEKIEGRARRILAQAVKPNNMDGRRREVTYEAFRTVEDISDISYAFYKEAGNAAGLSTSTMTRAIYMLEQRIVSWQKKHRKEI</sequence>
<feature type="region of interest" description="Disordered" evidence="10">
    <location>
        <begin position="140"/>
        <end position="170"/>
    </location>
</feature>
<dbReference type="GeneID" id="26239206"/>
<dbReference type="PANTHER" id="PTHR31576:SF2">
    <property type="entry name" value="TATA BOX-BINDING PROTEIN-ASSOCIATED FACTOR RNA POLYMERASE I SUBUNIT B"/>
    <property type="match status" value="1"/>
</dbReference>
<dbReference type="EMBL" id="CP058932">
    <property type="protein sequence ID" value="QLI64654.1"/>
    <property type="molecule type" value="Genomic_DNA"/>
</dbReference>
<evidence type="ECO:0000313" key="14">
    <source>
        <dbReference type="EMBL" id="QLI64654.1"/>
    </source>
</evidence>
<evidence type="ECO:0000256" key="8">
    <source>
        <dbReference type="ARBA" id="ARBA00023163"/>
    </source>
</evidence>
<evidence type="ECO:0000256" key="10">
    <source>
        <dbReference type="SAM" id="MobiDB-lite"/>
    </source>
</evidence>
<name>A0A7D5UQZ8_9HYPO</name>
<dbReference type="RefSeq" id="XP_014549762.1">
    <property type="nucleotide sequence ID" value="XM_014694276.1"/>
</dbReference>
<accession>A0A7D5UQZ8</accession>
<proteinExistence type="inferred from homology"/>
<dbReference type="InterPro" id="IPR048538">
    <property type="entry name" value="Rrn7_cyclin_C"/>
</dbReference>
<keyword evidence="7" id="KW-0238">DNA-binding</keyword>
<keyword evidence="8" id="KW-0804">Transcription</keyword>
<dbReference type="GO" id="GO:0001164">
    <property type="term" value="F:RNA polymerase I core promoter sequence-specific DNA binding"/>
    <property type="evidence" value="ECO:0007669"/>
    <property type="project" value="InterPro"/>
</dbReference>
<protein>
    <submittedName>
        <fullName evidence="14">RNA polymerase I-specific transcription initiation factor</fullName>
    </submittedName>
</protein>
<dbReference type="Pfam" id="PF20644">
    <property type="entry name" value="Rrn7_cyclin_N"/>
    <property type="match status" value="1"/>
</dbReference>
<evidence type="ECO:0000256" key="1">
    <source>
        <dbReference type="ARBA" id="ARBA00004604"/>
    </source>
</evidence>
<keyword evidence="14" id="KW-0648">Protein biosynthesis</keyword>
<evidence type="ECO:0000259" key="11">
    <source>
        <dbReference type="Pfam" id="PF11781"/>
    </source>
</evidence>
<dbReference type="Pfam" id="PF11781">
    <property type="entry name" value="Zn_ribbon_RRN7"/>
    <property type="match status" value="1"/>
</dbReference>
<dbReference type="KEGG" id="mbrn:26239206"/>
<keyword evidence="14" id="KW-0396">Initiation factor</keyword>
<dbReference type="GO" id="GO:0070860">
    <property type="term" value="C:RNA polymerase I core factor complex"/>
    <property type="evidence" value="ECO:0007669"/>
    <property type="project" value="InterPro"/>
</dbReference>
<evidence type="ECO:0000256" key="6">
    <source>
        <dbReference type="ARBA" id="ARBA00023015"/>
    </source>
</evidence>
<keyword evidence="4" id="KW-0863">Zinc-finger</keyword>
<comment type="similarity">
    <text evidence="2">Belongs to the RRN7/TAF1B family.</text>
</comment>
<evidence type="ECO:0000256" key="9">
    <source>
        <dbReference type="ARBA" id="ARBA00023242"/>
    </source>
</evidence>
<dbReference type="GO" id="GO:0003743">
    <property type="term" value="F:translation initiation factor activity"/>
    <property type="evidence" value="ECO:0007669"/>
    <property type="project" value="UniProtKB-KW"/>
</dbReference>
<dbReference type="OrthoDB" id="428577at2759"/>
<keyword evidence="3" id="KW-0479">Metal-binding</keyword>
<evidence type="ECO:0000259" key="13">
    <source>
        <dbReference type="Pfam" id="PF20645"/>
    </source>
</evidence>
<evidence type="ECO:0000313" key="15">
    <source>
        <dbReference type="Proteomes" id="UP000510686"/>
    </source>
</evidence>
<dbReference type="InterPro" id="IPR033599">
    <property type="entry name" value="TAF1B/Rrn7"/>
</dbReference>
<keyword evidence="15" id="KW-1185">Reference proteome</keyword>
<dbReference type="InterPro" id="IPR048540">
    <property type="entry name" value="Rrn7_cyclin_N"/>
</dbReference>
<organism evidence="14 15">
    <name type="scientific">Metarhizium brunneum</name>
    <dbReference type="NCBI Taxonomy" id="500148"/>
    <lineage>
        <taxon>Eukaryota</taxon>
        <taxon>Fungi</taxon>
        <taxon>Dikarya</taxon>
        <taxon>Ascomycota</taxon>
        <taxon>Pezizomycotina</taxon>
        <taxon>Sordariomycetes</taxon>
        <taxon>Hypocreomycetidae</taxon>
        <taxon>Hypocreales</taxon>
        <taxon>Clavicipitaceae</taxon>
        <taxon>Metarhizium</taxon>
    </lineage>
</organism>
<dbReference type="Proteomes" id="UP000510686">
    <property type="component" value="Chromosome 1"/>
</dbReference>
<dbReference type="AlphaFoldDB" id="A0A7D5UQZ8"/>
<evidence type="ECO:0000259" key="12">
    <source>
        <dbReference type="Pfam" id="PF20644"/>
    </source>
</evidence>
<dbReference type="InterPro" id="IPR021752">
    <property type="entry name" value="TF_Rrn7_Zf"/>
</dbReference>
<feature type="domain" description="Rrn7/TAF1B N-terminal cyclin" evidence="12">
    <location>
        <begin position="87"/>
        <end position="220"/>
    </location>
</feature>
<dbReference type="Pfam" id="PF20645">
    <property type="entry name" value="Rrn7_cyclin_C"/>
    <property type="match status" value="1"/>
</dbReference>
<reference evidence="14 15" key="1">
    <citation type="submission" date="2020-07" db="EMBL/GenBank/DDBJ databases">
        <title>Telomere length de novo assembly of all 7 chromosomes of the fungus, Metarhizium brunneum, using a novel assembly pipeline.</title>
        <authorList>
            <person name="Saud z."/>
            <person name="Kortsinoglou A."/>
            <person name="Kouvelis V.N."/>
            <person name="Butt T.M."/>
        </authorList>
    </citation>
    <scope>NUCLEOTIDE SEQUENCE [LARGE SCALE GENOMIC DNA]</scope>
    <source>
        <strain evidence="14 15">4556</strain>
    </source>
</reference>
<dbReference type="GO" id="GO:0008270">
    <property type="term" value="F:zinc ion binding"/>
    <property type="evidence" value="ECO:0007669"/>
    <property type="project" value="UniProtKB-KW"/>
</dbReference>
<feature type="domain" description="Rrn7/TAF1B C-terminal cyclin" evidence="13">
    <location>
        <begin position="244"/>
        <end position="402"/>
    </location>
</feature>
<gene>
    <name evidence="14" type="primary">rrn7</name>
    <name evidence="14" type="ORF">G6M90_00g007480</name>
</gene>
<evidence type="ECO:0000256" key="3">
    <source>
        <dbReference type="ARBA" id="ARBA00022723"/>
    </source>
</evidence>
<evidence type="ECO:0000256" key="5">
    <source>
        <dbReference type="ARBA" id="ARBA00022833"/>
    </source>
</evidence>
<keyword evidence="6" id="KW-0805">Transcription regulation</keyword>
<dbReference type="GO" id="GO:0042790">
    <property type="term" value="P:nucleolar large rRNA transcription by RNA polymerase I"/>
    <property type="evidence" value="ECO:0007669"/>
    <property type="project" value="TreeGrafter"/>
</dbReference>
<evidence type="ECO:0000256" key="2">
    <source>
        <dbReference type="ARBA" id="ARBA00006899"/>
    </source>
</evidence>